<reference evidence="3 4" key="1">
    <citation type="submission" date="2018-09" db="EMBL/GenBank/DDBJ databases">
        <title>Genomic investigation of the strawberry pathogen Phytophthora fragariae indicates pathogenicity is determined by transcriptional variation in three key races.</title>
        <authorList>
            <person name="Adams T.M."/>
            <person name="Armitage A.D."/>
            <person name="Sobczyk M.K."/>
            <person name="Bates H.J."/>
            <person name="Dunwell J.M."/>
            <person name="Nellist C.F."/>
            <person name="Harrison R.J."/>
        </authorList>
    </citation>
    <scope>NUCLEOTIDE SEQUENCE [LARGE SCALE GENOMIC DNA]</scope>
    <source>
        <strain evidence="3 4">NOV-77</strain>
    </source>
</reference>
<evidence type="ECO:0000313" key="4">
    <source>
        <dbReference type="Proteomes" id="UP000486351"/>
    </source>
</evidence>
<comment type="caution">
    <text evidence="3">The sequence shown here is derived from an EMBL/GenBank/DDBJ whole genome shotgun (WGS) entry which is preliminary data.</text>
</comment>
<sequence length="252" mass="27504">MQAVLGFLVVLAIVALLFFCLSMLARHAYMRRQRFLELHAPLLNSEDRRLDAALRDAEDGFNVCSVCGFENFKRFKFCTVCGEAIVSDDQQDGSSADAAGKKRSTRLSLLPLFKREKSRVELVTATHSVQTSRRHLRAQRRKEWTRKVDVEGHGGPNAAVDWTVARQTSTKSAQDEKFVSGQANVALGEEASSRSPLPPSAPAFERGPDVLIHGEVESSATGSTGIPEPDPEQDTTVDNDGGGAARCARCCI</sequence>
<dbReference type="Proteomes" id="UP000486351">
    <property type="component" value="Unassembled WGS sequence"/>
</dbReference>
<evidence type="ECO:0000256" key="1">
    <source>
        <dbReference type="SAM" id="MobiDB-lite"/>
    </source>
</evidence>
<organism evidence="3 4">
    <name type="scientific">Phytophthora fragariae</name>
    <dbReference type="NCBI Taxonomy" id="53985"/>
    <lineage>
        <taxon>Eukaryota</taxon>
        <taxon>Sar</taxon>
        <taxon>Stramenopiles</taxon>
        <taxon>Oomycota</taxon>
        <taxon>Peronosporomycetes</taxon>
        <taxon>Peronosporales</taxon>
        <taxon>Peronosporaceae</taxon>
        <taxon>Phytophthora</taxon>
    </lineage>
</organism>
<feature type="region of interest" description="Disordered" evidence="1">
    <location>
        <begin position="215"/>
        <end position="242"/>
    </location>
</feature>
<protein>
    <submittedName>
        <fullName evidence="3">Uncharacterized protein</fullName>
    </submittedName>
</protein>
<feature type="region of interest" description="Disordered" evidence="1">
    <location>
        <begin position="131"/>
        <end position="158"/>
    </location>
</feature>
<keyword evidence="2" id="KW-0812">Transmembrane</keyword>
<accession>A0A6G0SIW8</accession>
<feature type="compositionally biased region" description="Basic and acidic residues" evidence="1">
    <location>
        <begin position="141"/>
        <end position="152"/>
    </location>
</feature>
<feature type="transmembrane region" description="Helical" evidence="2">
    <location>
        <begin position="6"/>
        <end position="25"/>
    </location>
</feature>
<keyword evidence="2" id="KW-1133">Transmembrane helix</keyword>
<evidence type="ECO:0000313" key="3">
    <source>
        <dbReference type="EMBL" id="KAE9358868.1"/>
    </source>
</evidence>
<name>A0A6G0SIW8_9STRA</name>
<gene>
    <name evidence="3" type="ORF">PF008_g2506</name>
</gene>
<dbReference type="AlphaFoldDB" id="A0A6G0SIW8"/>
<dbReference type="EMBL" id="QXFY01000068">
    <property type="protein sequence ID" value="KAE9358868.1"/>
    <property type="molecule type" value="Genomic_DNA"/>
</dbReference>
<keyword evidence="2" id="KW-0472">Membrane</keyword>
<proteinExistence type="predicted"/>
<evidence type="ECO:0000256" key="2">
    <source>
        <dbReference type="SAM" id="Phobius"/>
    </source>
</evidence>